<evidence type="ECO:0000313" key="2">
    <source>
        <dbReference type="EMBL" id="QWB31776.1"/>
    </source>
</evidence>
<evidence type="ECO:0000256" key="1">
    <source>
        <dbReference type="SAM" id="MobiDB-lite"/>
    </source>
</evidence>
<organism evidence="2 3">
    <name type="scientific">Exiguobacterium acetylicum</name>
    <name type="common">Brevibacterium acetylicum</name>
    <dbReference type="NCBI Taxonomy" id="41170"/>
    <lineage>
        <taxon>Bacteria</taxon>
        <taxon>Bacillati</taxon>
        <taxon>Bacillota</taxon>
        <taxon>Bacilli</taxon>
        <taxon>Bacillales</taxon>
        <taxon>Bacillales Family XII. Incertae Sedis</taxon>
        <taxon>Exiguobacterium</taxon>
    </lineage>
</organism>
<protein>
    <recommendedName>
        <fullName evidence="4">DUF5666 domain-containing protein</fullName>
    </recommendedName>
</protein>
<feature type="compositionally biased region" description="Basic and acidic residues" evidence="1">
    <location>
        <begin position="222"/>
        <end position="239"/>
    </location>
</feature>
<sequence>MMTEKRTDKGNKRFKKGIATLAVTGTVLTGAGAFLLFTGPGHSLVNSTVTTSQQAEQKVEAASRQVEQKLPASMRDDQEIEGTLQKLSDRSMTIDVNGDTQTYDFASSVEREAVQEGDWVKIDLNANQQITELEREDQDDRNDREDDGNRSDDSSDDANERYGILRALSQSELTLEQDGQETVYAIADRAERDAAKSGDIVKIELNADGQVRELDREDDNEDRNATRDEDRDDAREQEVRGTLAKITNQEIVIEQNGAQKSYSRASNMEQDDDVRVGGSVKLELNASDEVTEIDE</sequence>
<keyword evidence="3" id="KW-1185">Reference proteome</keyword>
<accession>A0ABX8GEB7</accession>
<feature type="region of interest" description="Disordered" evidence="1">
    <location>
        <begin position="207"/>
        <end position="243"/>
    </location>
</feature>
<gene>
    <name evidence="2" type="ORF">KKI46_15405</name>
</gene>
<feature type="region of interest" description="Disordered" evidence="1">
    <location>
        <begin position="130"/>
        <end position="159"/>
    </location>
</feature>
<dbReference type="EMBL" id="CP075897">
    <property type="protein sequence ID" value="QWB31776.1"/>
    <property type="molecule type" value="Genomic_DNA"/>
</dbReference>
<name>A0ABX8GEB7_EXIAC</name>
<proteinExistence type="predicted"/>
<feature type="compositionally biased region" description="Basic and acidic residues" evidence="1">
    <location>
        <begin position="141"/>
        <end position="153"/>
    </location>
</feature>
<reference evidence="2 3" key="1">
    <citation type="submission" date="2021-05" db="EMBL/GenBank/DDBJ databases">
        <title>Biocontrol using Exiguobacterium acetylicum SI17 against litchi downy blight caused by Peronophythora litchii.</title>
        <authorList>
            <person name="Zheng L."/>
        </authorList>
    </citation>
    <scope>NUCLEOTIDE SEQUENCE [LARGE SCALE GENOMIC DNA]</scope>
    <source>
        <strain evidence="2 3">SI17</strain>
    </source>
</reference>
<dbReference type="Proteomes" id="UP000679498">
    <property type="component" value="Chromosome"/>
</dbReference>
<evidence type="ECO:0008006" key="4">
    <source>
        <dbReference type="Google" id="ProtNLM"/>
    </source>
</evidence>
<evidence type="ECO:0000313" key="3">
    <source>
        <dbReference type="Proteomes" id="UP000679498"/>
    </source>
</evidence>